<dbReference type="AlphaFoldDB" id="A0A1G8V246"/>
<feature type="transmembrane region" description="Helical" evidence="1">
    <location>
        <begin position="39"/>
        <end position="59"/>
    </location>
</feature>
<protein>
    <submittedName>
        <fullName evidence="2">Uncharacterized protein</fullName>
    </submittedName>
</protein>
<proteinExistence type="predicted"/>
<keyword evidence="1" id="KW-0472">Membrane</keyword>
<evidence type="ECO:0000256" key="1">
    <source>
        <dbReference type="SAM" id="Phobius"/>
    </source>
</evidence>
<reference evidence="2 3" key="1">
    <citation type="submission" date="2016-10" db="EMBL/GenBank/DDBJ databases">
        <authorList>
            <person name="de Groot N.N."/>
        </authorList>
    </citation>
    <scope>NUCLEOTIDE SEQUENCE [LARGE SCALE GENOMIC DNA]</scope>
    <source>
        <strain evidence="2 3">DSM 25294</strain>
    </source>
</reference>
<evidence type="ECO:0000313" key="3">
    <source>
        <dbReference type="Proteomes" id="UP000199382"/>
    </source>
</evidence>
<keyword evidence="1" id="KW-0812">Transmembrane</keyword>
<gene>
    <name evidence="2" type="ORF">SAMN04488026_102057</name>
</gene>
<dbReference type="Proteomes" id="UP000199382">
    <property type="component" value="Unassembled WGS sequence"/>
</dbReference>
<dbReference type="OrthoDB" id="7843656at2"/>
<keyword evidence="1" id="KW-1133">Transmembrane helix</keyword>
<evidence type="ECO:0000313" key="2">
    <source>
        <dbReference type="EMBL" id="SDJ60138.1"/>
    </source>
</evidence>
<dbReference type="RefSeq" id="WP_139188367.1">
    <property type="nucleotide sequence ID" value="NZ_FNEK01000020.1"/>
</dbReference>
<dbReference type="EMBL" id="FNEK01000020">
    <property type="protein sequence ID" value="SDJ60138.1"/>
    <property type="molecule type" value="Genomic_DNA"/>
</dbReference>
<keyword evidence="3" id="KW-1185">Reference proteome</keyword>
<accession>A0A1G8V246</accession>
<organism evidence="2 3">
    <name type="scientific">Aliiruegeria lutimaris</name>
    <dbReference type="NCBI Taxonomy" id="571298"/>
    <lineage>
        <taxon>Bacteria</taxon>
        <taxon>Pseudomonadati</taxon>
        <taxon>Pseudomonadota</taxon>
        <taxon>Alphaproteobacteria</taxon>
        <taxon>Rhodobacterales</taxon>
        <taxon>Roseobacteraceae</taxon>
        <taxon>Aliiruegeria</taxon>
    </lineage>
</organism>
<sequence>MTTDAPHATIGRRMAVPMIGLGAACCSSVEFVKLNWPDLAAFPGAAGSICAMLGVLLLFRSQLRAAKAARANRDGCIRISPYVPEMADGSNGAETLKIILTPSPQVVVSTAFSIDAPHAPETQEQGPAEETKPERPFAHAKRLVSRPLATAQEIGAEWSQDVQLSGRAQERLEADPFVRRLARLG</sequence>
<name>A0A1G8V246_9RHOB</name>